<evidence type="ECO:0000313" key="6">
    <source>
        <dbReference type="Proteomes" id="UP000234331"/>
    </source>
</evidence>
<dbReference type="AlphaFoldDB" id="A0A2I2KR05"/>
<organism evidence="5 6">
    <name type="scientific">Frankia canadensis</name>
    <dbReference type="NCBI Taxonomy" id="1836972"/>
    <lineage>
        <taxon>Bacteria</taxon>
        <taxon>Bacillati</taxon>
        <taxon>Actinomycetota</taxon>
        <taxon>Actinomycetes</taxon>
        <taxon>Frankiales</taxon>
        <taxon>Frankiaceae</taxon>
        <taxon>Frankia</taxon>
    </lineage>
</organism>
<dbReference type="SUPFAM" id="SSF50891">
    <property type="entry name" value="Cyclophilin-like"/>
    <property type="match status" value="1"/>
</dbReference>
<keyword evidence="3" id="KW-0067">ATP-binding</keyword>
<dbReference type="GO" id="GO:0016787">
    <property type="term" value="F:hydrolase activity"/>
    <property type="evidence" value="ECO:0007669"/>
    <property type="project" value="UniProtKB-KW"/>
</dbReference>
<dbReference type="EMBL" id="FZMO01000135">
    <property type="protein sequence ID" value="SNQ48080.1"/>
    <property type="molecule type" value="Genomic_DNA"/>
</dbReference>
<dbReference type="Proteomes" id="UP000234331">
    <property type="component" value="Unassembled WGS sequence"/>
</dbReference>
<dbReference type="Gene3D" id="2.40.100.10">
    <property type="entry name" value="Cyclophilin-like"/>
    <property type="match status" value="1"/>
</dbReference>
<accession>A0A2I2KR05</accession>
<evidence type="ECO:0000256" key="1">
    <source>
        <dbReference type="ARBA" id="ARBA00022741"/>
    </source>
</evidence>
<dbReference type="InterPro" id="IPR029000">
    <property type="entry name" value="Cyclophilin-like_dom_sf"/>
</dbReference>
<feature type="domain" description="Carboxyltransferase" evidence="4">
    <location>
        <begin position="9"/>
        <end position="210"/>
    </location>
</feature>
<dbReference type="Pfam" id="PF02682">
    <property type="entry name" value="CT_C_D"/>
    <property type="match status" value="1"/>
</dbReference>
<dbReference type="GO" id="GO:0005524">
    <property type="term" value="F:ATP binding"/>
    <property type="evidence" value="ECO:0007669"/>
    <property type="project" value="UniProtKB-KW"/>
</dbReference>
<reference evidence="5 6" key="1">
    <citation type="submission" date="2017-06" db="EMBL/GenBank/DDBJ databases">
        <authorList>
            <person name="Kim H.J."/>
            <person name="Triplett B.A."/>
        </authorList>
    </citation>
    <scope>NUCLEOTIDE SEQUENCE [LARGE SCALE GENOMIC DNA]</scope>
    <source>
        <strain evidence="5">FRACA_ARgP5</strain>
    </source>
</reference>
<evidence type="ECO:0000313" key="5">
    <source>
        <dbReference type="EMBL" id="SNQ48080.1"/>
    </source>
</evidence>
<dbReference type="RefSeq" id="WP_207770297.1">
    <property type="nucleotide sequence ID" value="NZ_FZMO01000135.1"/>
</dbReference>
<name>A0A2I2KR05_9ACTN</name>
<dbReference type="PANTHER" id="PTHR34698:SF2">
    <property type="entry name" value="5-OXOPROLINASE SUBUNIT B"/>
    <property type="match status" value="1"/>
</dbReference>
<sequence length="229" mass="24140">MSGPQRAAARVLPCGTDALLLEVATLEHAERLYLRLRRDPPPGVVELVPAARTVLVVVDRQRTSLARLRQRVRPLIAAAGRGEPGGAEGAAIASAGPEVTVPVRYDGPDLAEVSRLAGLTAADVVRRHVQGRHRVAFCGFAPGFAYVAGLDPALALPRRATPRTRVPAGAVAVADTFTGVYPRSSPGGWHLIGRTDLVVFDLERDPPALLSPGTSVRFVEADPAAGEHP</sequence>
<gene>
    <name evidence="5" type="primary">ybgJ</name>
    <name evidence="5" type="ORF">FRACA_220020</name>
</gene>
<dbReference type="InterPro" id="IPR003833">
    <property type="entry name" value="CT_C_D"/>
</dbReference>
<protein>
    <submittedName>
        <fullName evidence="5">Putative hydrolase subunit</fullName>
    </submittedName>
</protein>
<evidence type="ECO:0000256" key="3">
    <source>
        <dbReference type="ARBA" id="ARBA00022840"/>
    </source>
</evidence>
<dbReference type="PANTHER" id="PTHR34698">
    <property type="entry name" value="5-OXOPROLINASE SUBUNIT B"/>
    <property type="match status" value="1"/>
</dbReference>
<keyword evidence="1" id="KW-0547">Nucleotide-binding</keyword>
<evidence type="ECO:0000256" key="2">
    <source>
        <dbReference type="ARBA" id="ARBA00022801"/>
    </source>
</evidence>
<evidence type="ECO:0000259" key="4">
    <source>
        <dbReference type="SMART" id="SM00796"/>
    </source>
</evidence>
<dbReference type="InterPro" id="IPR010016">
    <property type="entry name" value="PxpB"/>
</dbReference>
<dbReference type="SUPFAM" id="SSF160467">
    <property type="entry name" value="PH0987 N-terminal domain-like"/>
    <property type="match status" value="1"/>
</dbReference>
<dbReference type="SMART" id="SM00796">
    <property type="entry name" value="AHS1"/>
    <property type="match status" value="1"/>
</dbReference>
<proteinExistence type="predicted"/>
<dbReference type="Gene3D" id="3.30.1360.40">
    <property type="match status" value="1"/>
</dbReference>
<keyword evidence="6" id="KW-1185">Reference proteome</keyword>
<keyword evidence="2 5" id="KW-0378">Hydrolase</keyword>